<dbReference type="EMBL" id="JAWDID010000042">
    <property type="protein sequence ID" value="MDU0342509.1"/>
    <property type="molecule type" value="Genomic_DNA"/>
</dbReference>
<keyword evidence="2" id="KW-1185">Reference proteome</keyword>
<protein>
    <submittedName>
        <fullName evidence="1">Polyhydroxyalkanoic acid system family protein</fullName>
    </submittedName>
</protein>
<evidence type="ECO:0000313" key="1">
    <source>
        <dbReference type="EMBL" id="MDU0342509.1"/>
    </source>
</evidence>
<dbReference type="Pfam" id="PF09650">
    <property type="entry name" value="PHA_gran_rgn"/>
    <property type="match status" value="1"/>
</dbReference>
<organism evidence="1 2">
    <name type="scientific">Bosea rubneri</name>
    <dbReference type="NCBI Taxonomy" id="3075434"/>
    <lineage>
        <taxon>Bacteria</taxon>
        <taxon>Pseudomonadati</taxon>
        <taxon>Pseudomonadota</taxon>
        <taxon>Alphaproteobacteria</taxon>
        <taxon>Hyphomicrobiales</taxon>
        <taxon>Boseaceae</taxon>
        <taxon>Bosea</taxon>
    </lineage>
</organism>
<accession>A0ABU3SCK2</accession>
<evidence type="ECO:0000313" key="2">
    <source>
        <dbReference type="Proteomes" id="UP001254257"/>
    </source>
</evidence>
<sequence>MMKRPVTITVSHTLGREAARARLQGGVDKVRDKLGTLHMQLTQEDWQGDTLHFGVAALGQTVNGKLDIEDSLVRVEVMLPWMLAVFAEKLRLGVEKQGQILLEHKPAKA</sequence>
<comment type="caution">
    <text evidence="1">The sequence shown here is derived from an EMBL/GenBank/DDBJ whole genome shotgun (WGS) entry which is preliminary data.</text>
</comment>
<dbReference type="InterPro" id="IPR013433">
    <property type="entry name" value="PHA_gran_rgn"/>
</dbReference>
<dbReference type="RefSeq" id="WP_316020277.1">
    <property type="nucleotide sequence ID" value="NZ_JAWDID010000042.1"/>
</dbReference>
<reference evidence="1 2" key="1">
    <citation type="submission" date="2023-09" db="EMBL/GenBank/DDBJ databases">
        <title>Whole genome shotgun sequencing (WGS) of Bosea sp. ZW T0_25, isolated from stored onions (Allium cepa).</title>
        <authorList>
            <person name="Stoll D.A."/>
            <person name="Huch M."/>
        </authorList>
    </citation>
    <scope>NUCLEOTIDE SEQUENCE [LARGE SCALE GENOMIC DNA]</scope>
    <source>
        <strain evidence="1 2">ZW T0_25</strain>
    </source>
</reference>
<dbReference type="Proteomes" id="UP001254257">
    <property type="component" value="Unassembled WGS sequence"/>
</dbReference>
<proteinExistence type="predicted"/>
<gene>
    <name evidence="1" type="ORF">RKE40_21635</name>
</gene>
<name>A0ABU3SCK2_9HYPH</name>